<accession>A0ABV5Z8X3</accession>
<dbReference type="PANTHER" id="PTHR34039:SF1">
    <property type="entry name" value="UPF0102 PROTEIN YRAN"/>
    <property type="match status" value="1"/>
</dbReference>
<evidence type="ECO:0000313" key="4">
    <source>
        <dbReference type="Proteomes" id="UP001589628"/>
    </source>
</evidence>
<dbReference type="EMBL" id="JBHLZN010000001">
    <property type="protein sequence ID" value="MFB9885729.1"/>
    <property type="molecule type" value="Genomic_DNA"/>
</dbReference>
<name>A0ABV5Z8X3_9GAMM</name>
<dbReference type="Gene3D" id="3.40.1350.10">
    <property type="match status" value="1"/>
</dbReference>
<dbReference type="HAMAP" id="MF_00048">
    <property type="entry name" value="UPF0102"/>
    <property type="match status" value="1"/>
</dbReference>
<organism evidence="3 4">
    <name type="scientific">Balneatrix alpica</name>
    <dbReference type="NCBI Taxonomy" id="75684"/>
    <lineage>
        <taxon>Bacteria</taxon>
        <taxon>Pseudomonadati</taxon>
        <taxon>Pseudomonadota</taxon>
        <taxon>Gammaproteobacteria</taxon>
        <taxon>Oceanospirillales</taxon>
        <taxon>Balneatrichaceae</taxon>
        <taxon>Balneatrix</taxon>
    </lineage>
</organism>
<keyword evidence="4" id="KW-1185">Reference proteome</keyword>
<dbReference type="Proteomes" id="UP001589628">
    <property type="component" value="Unassembled WGS sequence"/>
</dbReference>
<dbReference type="RefSeq" id="WP_027313797.1">
    <property type="nucleotide sequence ID" value="NZ_JBHLZN010000001.1"/>
</dbReference>
<dbReference type="InterPro" id="IPR011856">
    <property type="entry name" value="tRNA_endonuc-like_dom_sf"/>
</dbReference>
<comment type="similarity">
    <text evidence="1 2">Belongs to the UPF0102 family.</text>
</comment>
<evidence type="ECO:0000256" key="2">
    <source>
        <dbReference type="HAMAP-Rule" id="MF_00048"/>
    </source>
</evidence>
<dbReference type="SUPFAM" id="SSF52980">
    <property type="entry name" value="Restriction endonuclease-like"/>
    <property type="match status" value="1"/>
</dbReference>
<dbReference type="NCBIfam" id="TIGR00252">
    <property type="entry name" value="YraN family protein"/>
    <property type="match status" value="1"/>
</dbReference>
<protein>
    <recommendedName>
        <fullName evidence="2">UPF0102 protein ACFFLH_04820</fullName>
    </recommendedName>
</protein>
<dbReference type="InterPro" id="IPR011335">
    <property type="entry name" value="Restrct_endonuc-II-like"/>
</dbReference>
<reference evidence="3 4" key="1">
    <citation type="submission" date="2024-09" db="EMBL/GenBank/DDBJ databases">
        <authorList>
            <person name="Sun Q."/>
            <person name="Mori K."/>
        </authorList>
    </citation>
    <scope>NUCLEOTIDE SEQUENCE [LARGE SCALE GENOMIC DNA]</scope>
    <source>
        <strain evidence="3 4">ATCC 51285</strain>
    </source>
</reference>
<comment type="caution">
    <text evidence="3">The sequence shown here is derived from an EMBL/GenBank/DDBJ whole genome shotgun (WGS) entry which is preliminary data.</text>
</comment>
<proteinExistence type="inferred from homology"/>
<dbReference type="NCBIfam" id="NF009150">
    <property type="entry name" value="PRK12497.1-3"/>
    <property type="match status" value="1"/>
</dbReference>
<dbReference type="CDD" id="cd20736">
    <property type="entry name" value="PoNe_Nuclease"/>
    <property type="match status" value="1"/>
</dbReference>
<dbReference type="InterPro" id="IPR003509">
    <property type="entry name" value="UPF0102_YraN-like"/>
</dbReference>
<gene>
    <name evidence="3" type="ORF">ACFFLH_04820</name>
</gene>
<evidence type="ECO:0000256" key="1">
    <source>
        <dbReference type="ARBA" id="ARBA00006738"/>
    </source>
</evidence>
<sequence>MHAFWRGRSGEDRALAFLQQRGWQLLGRNLRLADGELDLVMLDGQTLVFIEVKLRQQQALVDPASAVDARKQQRLRHAAQAFLQANPKWQQHFCRFDVVCVTETNQQFHYQLLSNAFS</sequence>
<dbReference type="Pfam" id="PF02021">
    <property type="entry name" value="UPF0102"/>
    <property type="match status" value="1"/>
</dbReference>
<dbReference type="PANTHER" id="PTHR34039">
    <property type="entry name" value="UPF0102 PROTEIN YRAN"/>
    <property type="match status" value="1"/>
</dbReference>
<evidence type="ECO:0000313" key="3">
    <source>
        <dbReference type="EMBL" id="MFB9885729.1"/>
    </source>
</evidence>